<dbReference type="GO" id="GO:0071555">
    <property type="term" value="P:cell wall organization"/>
    <property type="evidence" value="ECO:0007669"/>
    <property type="project" value="UniProtKB-KW"/>
</dbReference>
<proteinExistence type="inferred from homology"/>
<gene>
    <name evidence="7" type="ORF">TRITD_3Bv1G280980</name>
</gene>
<protein>
    <recommendedName>
        <fullName evidence="5">Pectin acetylesterase</fullName>
        <ecNumber evidence="5">3.1.1.-</ecNumber>
    </recommendedName>
</protein>
<keyword evidence="5" id="KW-0964">Secreted</keyword>
<keyword evidence="8" id="KW-1185">Reference proteome</keyword>
<evidence type="ECO:0000313" key="8">
    <source>
        <dbReference type="Proteomes" id="UP000324705"/>
    </source>
</evidence>
<sequence length="91" mass="9817">MVPMTAESILHLEQCQLRPPDHRRWWGLAAAALLRLLFAVGALHLLLFSVPQPEPVALTLLAGAQEKVALCLDGTPPGYHLQRGSGDGSNN</sequence>
<dbReference type="InterPro" id="IPR004963">
    <property type="entry name" value="PAE/NOTUM"/>
</dbReference>
<dbReference type="Gramene" id="TRITD3Bv1G280980.1">
    <property type="protein sequence ID" value="TRITD3Bv1G280980.1"/>
    <property type="gene ID" value="TRITD3Bv1G280980"/>
</dbReference>
<comment type="similarity">
    <text evidence="3 5">Belongs to the pectinacetylesterase family.</text>
</comment>
<dbReference type="EC" id="3.1.1.-" evidence="5"/>
<evidence type="ECO:0000256" key="4">
    <source>
        <dbReference type="ARBA" id="ARBA00022512"/>
    </source>
</evidence>
<keyword evidence="6" id="KW-0812">Transmembrane</keyword>
<evidence type="ECO:0000256" key="1">
    <source>
        <dbReference type="ARBA" id="ARBA00003534"/>
    </source>
</evidence>
<evidence type="ECO:0000313" key="7">
    <source>
        <dbReference type="EMBL" id="VAH86559.1"/>
    </source>
</evidence>
<dbReference type="Pfam" id="PF03283">
    <property type="entry name" value="PAE"/>
    <property type="match status" value="1"/>
</dbReference>
<evidence type="ECO:0000256" key="2">
    <source>
        <dbReference type="ARBA" id="ARBA00004191"/>
    </source>
</evidence>
<keyword evidence="5" id="KW-0378">Hydrolase</keyword>
<comment type="function">
    <text evidence="1 5">Hydrolyzes acetyl esters in homogalacturonan regions of pectin. In type I primary cell wall, galacturonic acid residues of pectin can be acetylated at the O-2 and O-3 positions. Decreasing the degree of acetylation of pectin gels in vitro alters their physical properties.</text>
</comment>
<reference evidence="7 8" key="1">
    <citation type="submission" date="2017-09" db="EMBL/GenBank/DDBJ databases">
        <authorList>
            <consortium name="International Durum Wheat Genome Sequencing Consortium (IDWGSC)"/>
            <person name="Milanesi L."/>
        </authorList>
    </citation>
    <scope>NUCLEOTIDE SEQUENCE [LARGE SCALE GENOMIC DNA]</scope>
    <source>
        <strain evidence="8">cv. Svevo</strain>
    </source>
</reference>
<dbReference type="AlphaFoldDB" id="A0A9R1R131"/>
<feature type="transmembrane region" description="Helical" evidence="6">
    <location>
        <begin position="25"/>
        <end position="48"/>
    </location>
</feature>
<keyword evidence="4 5" id="KW-0134">Cell wall</keyword>
<dbReference type="Proteomes" id="UP000324705">
    <property type="component" value="Chromosome 3B"/>
</dbReference>
<comment type="subcellular location">
    <subcellularLocation>
        <location evidence="2 5">Secreted</location>
        <location evidence="2 5">Cell wall</location>
    </subcellularLocation>
</comment>
<accession>A0A9R1R131</accession>
<dbReference type="EMBL" id="LT934116">
    <property type="protein sequence ID" value="VAH86559.1"/>
    <property type="molecule type" value="Genomic_DNA"/>
</dbReference>
<evidence type="ECO:0000256" key="3">
    <source>
        <dbReference type="ARBA" id="ARBA00005784"/>
    </source>
</evidence>
<evidence type="ECO:0000256" key="5">
    <source>
        <dbReference type="RuleBase" id="RU363114"/>
    </source>
</evidence>
<keyword evidence="6" id="KW-1133">Transmembrane helix</keyword>
<organism evidence="7 8">
    <name type="scientific">Triticum turgidum subsp. durum</name>
    <name type="common">Durum wheat</name>
    <name type="synonym">Triticum durum</name>
    <dbReference type="NCBI Taxonomy" id="4567"/>
    <lineage>
        <taxon>Eukaryota</taxon>
        <taxon>Viridiplantae</taxon>
        <taxon>Streptophyta</taxon>
        <taxon>Embryophyta</taxon>
        <taxon>Tracheophyta</taxon>
        <taxon>Spermatophyta</taxon>
        <taxon>Magnoliopsida</taxon>
        <taxon>Liliopsida</taxon>
        <taxon>Poales</taxon>
        <taxon>Poaceae</taxon>
        <taxon>BOP clade</taxon>
        <taxon>Pooideae</taxon>
        <taxon>Triticodae</taxon>
        <taxon>Triticeae</taxon>
        <taxon>Triticinae</taxon>
        <taxon>Triticum</taxon>
    </lineage>
</organism>
<dbReference type="GO" id="GO:0016787">
    <property type="term" value="F:hydrolase activity"/>
    <property type="evidence" value="ECO:0007669"/>
    <property type="project" value="UniProtKB-KW"/>
</dbReference>
<keyword evidence="6" id="KW-0472">Membrane</keyword>
<evidence type="ECO:0000256" key="6">
    <source>
        <dbReference type="SAM" id="Phobius"/>
    </source>
</evidence>
<name>A0A9R1R131_TRITD</name>
<keyword evidence="5" id="KW-0961">Cell wall biogenesis/degradation</keyword>